<dbReference type="EMBL" id="JAYMYQ010000002">
    <property type="protein sequence ID" value="KAK7350227.1"/>
    <property type="molecule type" value="Genomic_DNA"/>
</dbReference>
<protein>
    <submittedName>
        <fullName evidence="1">Uncharacterized protein</fullName>
    </submittedName>
</protein>
<proteinExistence type="predicted"/>
<dbReference type="Proteomes" id="UP001367508">
    <property type="component" value="Unassembled WGS sequence"/>
</dbReference>
<sequence>MFHGIWGSLPTFTDGEEFGFHFGGGKDRHACSEIGLTPIDPSFKENYAFLKILMHVEYQELSKIMMPTYRTDPEGNDTTRGALAGIISIQLKSWNALICSTKVIDTLFSQMAREIISRPNGQSQFGVVHVKRREVEAYACMLGKHSASYTGTVVANEVRQSEEQILGEPPLHEDDCELSTGSWTSSEERISFEARLYNRKDTCMLAYVNPSLNLVPVNSGSRYTEKRTWGPTVCPTRNLLAPLSLS</sequence>
<organism evidence="1 2">
    <name type="scientific">Canavalia gladiata</name>
    <name type="common">Sword bean</name>
    <name type="synonym">Dolichos gladiatus</name>
    <dbReference type="NCBI Taxonomy" id="3824"/>
    <lineage>
        <taxon>Eukaryota</taxon>
        <taxon>Viridiplantae</taxon>
        <taxon>Streptophyta</taxon>
        <taxon>Embryophyta</taxon>
        <taxon>Tracheophyta</taxon>
        <taxon>Spermatophyta</taxon>
        <taxon>Magnoliopsida</taxon>
        <taxon>eudicotyledons</taxon>
        <taxon>Gunneridae</taxon>
        <taxon>Pentapetalae</taxon>
        <taxon>rosids</taxon>
        <taxon>fabids</taxon>
        <taxon>Fabales</taxon>
        <taxon>Fabaceae</taxon>
        <taxon>Papilionoideae</taxon>
        <taxon>50 kb inversion clade</taxon>
        <taxon>NPAAA clade</taxon>
        <taxon>indigoferoid/millettioid clade</taxon>
        <taxon>Phaseoleae</taxon>
        <taxon>Canavalia</taxon>
    </lineage>
</organism>
<keyword evidence="2" id="KW-1185">Reference proteome</keyword>
<evidence type="ECO:0000313" key="2">
    <source>
        <dbReference type="Proteomes" id="UP001367508"/>
    </source>
</evidence>
<name>A0AAN9ME02_CANGL</name>
<dbReference type="AlphaFoldDB" id="A0AAN9ME02"/>
<reference evidence="1 2" key="1">
    <citation type="submission" date="2024-01" db="EMBL/GenBank/DDBJ databases">
        <title>The genomes of 5 underutilized Papilionoideae crops provide insights into root nodulation and disease resistanc.</title>
        <authorList>
            <person name="Jiang F."/>
        </authorList>
    </citation>
    <scope>NUCLEOTIDE SEQUENCE [LARGE SCALE GENOMIC DNA]</scope>
    <source>
        <strain evidence="1">LVBAO_FW01</strain>
        <tissue evidence="1">Leaves</tissue>
    </source>
</reference>
<accession>A0AAN9ME02</accession>
<evidence type="ECO:0000313" key="1">
    <source>
        <dbReference type="EMBL" id="KAK7350227.1"/>
    </source>
</evidence>
<gene>
    <name evidence="1" type="ORF">VNO77_08551</name>
</gene>
<comment type="caution">
    <text evidence="1">The sequence shown here is derived from an EMBL/GenBank/DDBJ whole genome shotgun (WGS) entry which is preliminary data.</text>
</comment>